<evidence type="ECO:0000259" key="1">
    <source>
        <dbReference type="PROSITE" id="PS51166"/>
    </source>
</evidence>
<dbReference type="Pfam" id="PF00686">
    <property type="entry name" value="CBM_20"/>
    <property type="match status" value="1"/>
</dbReference>
<dbReference type="AlphaFoldDB" id="A0A0D2KIY1"/>
<evidence type="ECO:0000313" key="2">
    <source>
        <dbReference type="EMBL" id="KIY95773.1"/>
    </source>
</evidence>
<dbReference type="GO" id="GO:2001070">
    <property type="term" value="F:starch binding"/>
    <property type="evidence" value="ECO:0007669"/>
    <property type="project" value="InterPro"/>
</dbReference>
<dbReference type="KEGG" id="mng:MNEG_12191"/>
<reference evidence="2 3" key="1">
    <citation type="journal article" date="2013" name="BMC Genomics">
        <title>Reconstruction of the lipid metabolism for the microalga Monoraphidium neglectum from its genome sequence reveals characteristics suitable for biofuel production.</title>
        <authorList>
            <person name="Bogen C."/>
            <person name="Al-Dilaimi A."/>
            <person name="Albersmeier A."/>
            <person name="Wichmann J."/>
            <person name="Grundmann M."/>
            <person name="Rupp O."/>
            <person name="Lauersen K.J."/>
            <person name="Blifernez-Klassen O."/>
            <person name="Kalinowski J."/>
            <person name="Goesmann A."/>
            <person name="Mussgnug J.H."/>
            <person name="Kruse O."/>
        </authorList>
    </citation>
    <scope>NUCLEOTIDE SEQUENCE [LARGE SCALE GENOMIC DNA]</scope>
    <source>
        <strain evidence="2 3">SAG 48.87</strain>
    </source>
</reference>
<proteinExistence type="predicted"/>
<dbReference type="InterPro" id="IPR002044">
    <property type="entry name" value="CBM20"/>
</dbReference>
<protein>
    <recommendedName>
        <fullName evidence="1">CBM20 domain-containing protein</fullName>
    </recommendedName>
</protein>
<dbReference type="GeneID" id="25729529"/>
<organism evidence="2 3">
    <name type="scientific">Monoraphidium neglectum</name>
    <dbReference type="NCBI Taxonomy" id="145388"/>
    <lineage>
        <taxon>Eukaryota</taxon>
        <taxon>Viridiplantae</taxon>
        <taxon>Chlorophyta</taxon>
        <taxon>core chlorophytes</taxon>
        <taxon>Chlorophyceae</taxon>
        <taxon>CS clade</taxon>
        <taxon>Sphaeropleales</taxon>
        <taxon>Selenastraceae</taxon>
        <taxon>Monoraphidium</taxon>
    </lineage>
</organism>
<evidence type="ECO:0000313" key="3">
    <source>
        <dbReference type="Proteomes" id="UP000054498"/>
    </source>
</evidence>
<dbReference type="InterPro" id="IPR013783">
    <property type="entry name" value="Ig-like_fold"/>
</dbReference>
<name>A0A0D2KIY1_9CHLO</name>
<dbReference type="PANTHER" id="PTHR15048:SF0">
    <property type="entry name" value="STARCH-BINDING DOMAIN-CONTAINING PROTEIN 1"/>
    <property type="match status" value="1"/>
</dbReference>
<dbReference type="Gene3D" id="2.60.40.10">
    <property type="entry name" value="Immunoglobulins"/>
    <property type="match status" value="1"/>
</dbReference>
<gene>
    <name evidence="2" type="ORF">MNEG_12191</name>
</gene>
<dbReference type="SMART" id="SM01065">
    <property type="entry name" value="CBM_2"/>
    <property type="match status" value="1"/>
</dbReference>
<dbReference type="Proteomes" id="UP000054498">
    <property type="component" value="Unassembled WGS sequence"/>
</dbReference>
<dbReference type="EMBL" id="KK103332">
    <property type="protein sequence ID" value="KIY95773.1"/>
    <property type="molecule type" value="Genomic_DNA"/>
</dbReference>
<dbReference type="CDD" id="cd05467">
    <property type="entry name" value="CBM20"/>
    <property type="match status" value="1"/>
</dbReference>
<sequence>MGQDVWLVGSAPALGAWDLFAALPLRWTDGHVWRATLEVSPADTPRIEYKAVLKCTDGPTVWEGGANKAADVIPGAAGLSLSHDFAEW</sequence>
<feature type="domain" description="CBM20" evidence="1">
    <location>
        <begin position="1"/>
        <end position="88"/>
    </location>
</feature>
<dbReference type="SUPFAM" id="SSF49452">
    <property type="entry name" value="Starch-binding domain-like"/>
    <property type="match status" value="1"/>
</dbReference>
<dbReference type="OrthoDB" id="550577at2759"/>
<keyword evidence="3" id="KW-1185">Reference proteome</keyword>
<dbReference type="GO" id="GO:0016020">
    <property type="term" value="C:membrane"/>
    <property type="evidence" value="ECO:0007669"/>
    <property type="project" value="TreeGrafter"/>
</dbReference>
<dbReference type="PROSITE" id="PS51166">
    <property type="entry name" value="CBM20"/>
    <property type="match status" value="1"/>
</dbReference>
<dbReference type="InterPro" id="IPR013784">
    <property type="entry name" value="Carb-bd-like_fold"/>
</dbReference>
<dbReference type="PANTHER" id="PTHR15048">
    <property type="entry name" value="STARCH-BINDING DOMAIN-CONTAINING PROTEIN 1"/>
    <property type="match status" value="1"/>
</dbReference>
<accession>A0A0D2KIY1</accession>
<dbReference type="RefSeq" id="XP_013894793.1">
    <property type="nucleotide sequence ID" value="XM_014039339.1"/>
</dbReference>